<dbReference type="OrthoDB" id="268997at2"/>
<sequence precursor="true">MSMYRFSFTLLFSSLLISALSNTGFAASDVEDQLKEKGVRISSSAAILAAEIDFNRQIRDVSKIRRSVVTTERKQEDFKKSFRRLDAQITNYNRQLTQLNTQLANVSDVVTNNRLVGAINALEGRLRLAYQQKERLEKLEVEVHAEVSKARDEFVNHIMEMRKLADSLDSQYKNVDRVVASLVRKYNEAEGTNVELAPTSGFQSNLRKLASLEDDVLTAEIPLRRDRNTFWASVTINEDKAIEMVVDSGASLIALPHKDALALGLEPKKSDPEIRLVVADGRTITGRKVNIKTVRIGQFIAKDVECAVLGPEAVNAEPLLGMSFLGNFKFELDAGHSTLAMTDLNASSNSRTRSTRNRVQKSRERQIFPGEGLTQLTEMKFRSIKVNGEFVEDGDDLLTKNKETTAIQLSDVVSDFDLRMDGGFAVKGTMYFLIGWNPETQSGLYLSYDRLVNYGHWWLHEYENGAVFSAHKLLADKRIEKGHLQVAVNNGLLSVSFNDSPIVKDHQLERYRPGNIIFGTRPNRYAGKVLRLSKITIQETPSERTTLESTAGPKPTSYDQAKLQTLFPGGPVTAPKVFPTIGMTSKGDPVIATHALQIDGSQVKSTPKQVNAFEVVNHAEDFELTLKGNFAEKGIFYCLVGWNQETSAGYRIDQDQLVRNDAWRVLEMKAGKTLTRTGIGSHRLGKKDEITIRVLNKVLSLEMNGKFLTQKFILENYTPGSIFIGTAPARYGGRTIKLDSITLREP</sequence>
<dbReference type="RefSeq" id="WP_145197912.1">
    <property type="nucleotide sequence ID" value="NZ_CP036267.1"/>
</dbReference>
<dbReference type="InterPro" id="IPR021109">
    <property type="entry name" value="Peptidase_aspartic_dom_sf"/>
</dbReference>
<name>A0A517QLP8_9PLAN</name>
<dbReference type="GO" id="GO:0004190">
    <property type="term" value="F:aspartic-type endopeptidase activity"/>
    <property type="evidence" value="ECO:0007669"/>
    <property type="project" value="InterPro"/>
</dbReference>
<feature type="coiled-coil region" evidence="1">
    <location>
        <begin position="82"/>
        <end position="153"/>
    </location>
</feature>
<dbReference type="Pfam" id="PF13975">
    <property type="entry name" value="gag-asp_proteas"/>
    <property type="match status" value="1"/>
</dbReference>
<feature type="chain" id="PRO_5021879438" description="Retroviral aspartyl protease" evidence="2">
    <location>
        <begin position="27"/>
        <end position="746"/>
    </location>
</feature>
<keyword evidence="1" id="KW-0175">Coiled coil</keyword>
<dbReference type="CDD" id="cd05483">
    <property type="entry name" value="retropepsin_like_bacteria"/>
    <property type="match status" value="1"/>
</dbReference>
<dbReference type="NCBIfam" id="TIGR02281">
    <property type="entry name" value="clan_AA_DTGA"/>
    <property type="match status" value="1"/>
</dbReference>
<dbReference type="EMBL" id="CP036267">
    <property type="protein sequence ID" value="QDT32564.1"/>
    <property type="molecule type" value="Genomic_DNA"/>
</dbReference>
<dbReference type="InterPro" id="IPR034122">
    <property type="entry name" value="Retropepsin-like_bacterial"/>
</dbReference>
<evidence type="ECO:0000313" key="4">
    <source>
        <dbReference type="Proteomes" id="UP000315724"/>
    </source>
</evidence>
<protein>
    <recommendedName>
        <fullName evidence="5">Retroviral aspartyl protease</fullName>
    </recommendedName>
</protein>
<accession>A0A517QLP8</accession>
<evidence type="ECO:0000256" key="2">
    <source>
        <dbReference type="SAM" id="SignalP"/>
    </source>
</evidence>
<evidence type="ECO:0000313" key="3">
    <source>
        <dbReference type="EMBL" id="QDT32564.1"/>
    </source>
</evidence>
<dbReference type="SUPFAM" id="SSF50630">
    <property type="entry name" value="Acid proteases"/>
    <property type="match status" value="1"/>
</dbReference>
<keyword evidence="2" id="KW-0732">Signal</keyword>
<dbReference type="Gene3D" id="2.40.70.10">
    <property type="entry name" value="Acid Proteases"/>
    <property type="match status" value="1"/>
</dbReference>
<evidence type="ECO:0008006" key="5">
    <source>
        <dbReference type="Google" id="ProtNLM"/>
    </source>
</evidence>
<evidence type="ECO:0000256" key="1">
    <source>
        <dbReference type="SAM" id="Coils"/>
    </source>
</evidence>
<dbReference type="InterPro" id="IPR001969">
    <property type="entry name" value="Aspartic_peptidase_AS"/>
</dbReference>
<feature type="signal peptide" evidence="2">
    <location>
        <begin position="1"/>
        <end position="26"/>
    </location>
</feature>
<dbReference type="AlphaFoldDB" id="A0A517QLP8"/>
<dbReference type="InterPro" id="IPR011969">
    <property type="entry name" value="Clan_AA_Asp_peptidase_C"/>
</dbReference>
<organism evidence="3 4">
    <name type="scientific">Thalassoglobus polymorphus</name>
    <dbReference type="NCBI Taxonomy" id="2527994"/>
    <lineage>
        <taxon>Bacteria</taxon>
        <taxon>Pseudomonadati</taxon>
        <taxon>Planctomycetota</taxon>
        <taxon>Planctomycetia</taxon>
        <taxon>Planctomycetales</taxon>
        <taxon>Planctomycetaceae</taxon>
        <taxon>Thalassoglobus</taxon>
    </lineage>
</organism>
<reference evidence="3 4" key="1">
    <citation type="submission" date="2019-02" db="EMBL/GenBank/DDBJ databases">
        <title>Deep-cultivation of Planctomycetes and their phenomic and genomic characterization uncovers novel biology.</title>
        <authorList>
            <person name="Wiegand S."/>
            <person name="Jogler M."/>
            <person name="Boedeker C."/>
            <person name="Pinto D."/>
            <person name="Vollmers J."/>
            <person name="Rivas-Marin E."/>
            <person name="Kohn T."/>
            <person name="Peeters S.H."/>
            <person name="Heuer A."/>
            <person name="Rast P."/>
            <person name="Oberbeckmann S."/>
            <person name="Bunk B."/>
            <person name="Jeske O."/>
            <person name="Meyerdierks A."/>
            <person name="Storesund J.E."/>
            <person name="Kallscheuer N."/>
            <person name="Luecker S."/>
            <person name="Lage O.M."/>
            <person name="Pohl T."/>
            <person name="Merkel B.J."/>
            <person name="Hornburger P."/>
            <person name="Mueller R.-W."/>
            <person name="Bruemmer F."/>
            <person name="Labrenz M."/>
            <person name="Spormann A.M."/>
            <person name="Op den Camp H."/>
            <person name="Overmann J."/>
            <person name="Amann R."/>
            <person name="Jetten M.S.M."/>
            <person name="Mascher T."/>
            <person name="Medema M.H."/>
            <person name="Devos D.P."/>
            <person name="Kaster A.-K."/>
            <person name="Ovreas L."/>
            <person name="Rohde M."/>
            <person name="Galperin M.Y."/>
            <person name="Jogler C."/>
        </authorList>
    </citation>
    <scope>NUCLEOTIDE SEQUENCE [LARGE SCALE GENOMIC DNA]</scope>
    <source>
        <strain evidence="3 4">Mal48</strain>
    </source>
</reference>
<gene>
    <name evidence="3" type="ORF">Mal48_18110</name>
</gene>
<dbReference type="PROSITE" id="PS00141">
    <property type="entry name" value="ASP_PROTEASE"/>
    <property type="match status" value="1"/>
</dbReference>
<proteinExistence type="predicted"/>
<dbReference type="KEGG" id="tpol:Mal48_18110"/>
<dbReference type="GO" id="GO:0006508">
    <property type="term" value="P:proteolysis"/>
    <property type="evidence" value="ECO:0007669"/>
    <property type="project" value="InterPro"/>
</dbReference>
<dbReference type="Proteomes" id="UP000315724">
    <property type="component" value="Chromosome"/>
</dbReference>
<keyword evidence="4" id="KW-1185">Reference proteome</keyword>